<dbReference type="Gene3D" id="3.10.310.10">
    <property type="entry name" value="Diaminopimelate Epimerase, Chain A, domain 1"/>
    <property type="match status" value="2"/>
</dbReference>
<dbReference type="HOGENOM" id="CLU_048756_0_1_9"/>
<dbReference type="GO" id="GO:0005737">
    <property type="term" value="C:cytoplasm"/>
    <property type="evidence" value="ECO:0007669"/>
    <property type="project" value="TreeGrafter"/>
</dbReference>
<dbReference type="EMBL" id="CP003923">
    <property type="protein sequence ID" value="AIC93615.1"/>
    <property type="molecule type" value="Genomic_DNA"/>
</dbReference>
<dbReference type="RefSeq" id="WP_038477903.1">
    <property type="nucleotide sequence ID" value="NZ_CP003923.1"/>
</dbReference>
<dbReference type="OrthoDB" id="9788221at2"/>
<dbReference type="SUPFAM" id="SSF54506">
    <property type="entry name" value="Diaminopimelate epimerase-like"/>
    <property type="match status" value="1"/>
</dbReference>
<feature type="active site" evidence="1">
    <location>
        <position position="47"/>
    </location>
</feature>
<dbReference type="PIRSF" id="PIRSF016184">
    <property type="entry name" value="PhzC_PhzF"/>
    <property type="match status" value="1"/>
</dbReference>
<evidence type="ECO:0000313" key="2">
    <source>
        <dbReference type="EMBL" id="AIC93615.1"/>
    </source>
</evidence>
<dbReference type="PANTHER" id="PTHR13774">
    <property type="entry name" value="PHENAZINE BIOSYNTHESIS PROTEIN"/>
    <property type="match status" value="1"/>
</dbReference>
<dbReference type="NCBIfam" id="TIGR00654">
    <property type="entry name" value="PhzF_family"/>
    <property type="match status" value="1"/>
</dbReference>
<name>A0A060LV05_9BACI</name>
<dbReference type="GO" id="GO:0016853">
    <property type="term" value="F:isomerase activity"/>
    <property type="evidence" value="ECO:0007669"/>
    <property type="project" value="TreeGrafter"/>
</dbReference>
<sequence length="286" mass="31753">MKQIPFYIVDVFTDQAFSGNQLAVFILDDNLEVSIRQQLAKELHFSETIFLQLTENHIIDAWIHTPEEEIPFGGHPLIGAAFIWHSRYGSTLNKVVFRTKSGLVPVLIDNQTSIYWMTQQTPQFSQVIPPYEAAKVLGLKEVDFHPFWPVQEISTGLPVVVAPVKSVEVLKRTKLNHSAYEALISRIEAKGICVFAMEGDRSDLSVRDFAPCYGIPEDVATGSSNGAILAFIMKHEAVSCLSLVSEQGVFMNRPSTLHLKGEKKVNSFDIHVGGQAVLLASGTWNA</sequence>
<evidence type="ECO:0000313" key="3">
    <source>
        <dbReference type="Proteomes" id="UP000027142"/>
    </source>
</evidence>
<dbReference type="AlphaFoldDB" id="A0A060LV05"/>
<dbReference type="Proteomes" id="UP000027142">
    <property type="component" value="Chromosome"/>
</dbReference>
<dbReference type="PATRIC" id="fig|1246626.3.peg.1016"/>
<dbReference type="Pfam" id="PF02567">
    <property type="entry name" value="PhzC-PhzF"/>
    <property type="match status" value="1"/>
</dbReference>
<proteinExistence type="predicted"/>
<dbReference type="STRING" id="1246626.BleG1_1012"/>
<dbReference type="InterPro" id="IPR003719">
    <property type="entry name" value="Phenazine_PhzF-like"/>
</dbReference>
<protein>
    <submittedName>
        <fullName evidence="2">Phenazine biosynthesis PhzC/PhzF protein</fullName>
    </submittedName>
</protein>
<dbReference type="PANTHER" id="PTHR13774:SF32">
    <property type="entry name" value="ANTISENSE-ENHANCING SEQUENCE 1"/>
    <property type="match status" value="1"/>
</dbReference>
<dbReference type="eggNOG" id="COG0384">
    <property type="taxonomic scope" value="Bacteria"/>
</dbReference>
<reference evidence="2 3" key="1">
    <citation type="journal article" date="2014" name="Gene">
        <title>A comparative genomic analysis of the alkalitolerant soil bacterium Bacillus lehensis G1.</title>
        <authorList>
            <person name="Noor Y.M."/>
            <person name="Samsulrizal N.H."/>
            <person name="Jema'on N.A."/>
            <person name="Low K.O."/>
            <person name="Ramli A.N."/>
            <person name="Alias N.I."/>
            <person name="Damis S.I."/>
            <person name="Fuzi S.F."/>
            <person name="Isa M.N."/>
            <person name="Murad A.M."/>
            <person name="Raih M.F."/>
            <person name="Bakar F.D."/>
            <person name="Najimudin N."/>
            <person name="Mahadi N.M."/>
            <person name="Illias R.M."/>
        </authorList>
    </citation>
    <scope>NUCLEOTIDE SEQUENCE [LARGE SCALE GENOMIC DNA]</scope>
    <source>
        <strain evidence="2 3">G1</strain>
    </source>
</reference>
<keyword evidence="3" id="KW-1185">Reference proteome</keyword>
<accession>A0A060LV05</accession>
<evidence type="ECO:0000256" key="1">
    <source>
        <dbReference type="PIRSR" id="PIRSR016184-1"/>
    </source>
</evidence>
<dbReference type="KEGG" id="ble:BleG1_1012"/>
<organism evidence="2 3">
    <name type="scientific">Shouchella lehensis G1</name>
    <dbReference type="NCBI Taxonomy" id="1246626"/>
    <lineage>
        <taxon>Bacteria</taxon>
        <taxon>Bacillati</taxon>
        <taxon>Bacillota</taxon>
        <taxon>Bacilli</taxon>
        <taxon>Bacillales</taxon>
        <taxon>Bacillaceae</taxon>
        <taxon>Shouchella</taxon>
    </lineage>
</organism>
<gene>
    <name evidence="2" type="ORF">BleG1_1012</name>
</gene>